<dbReference type="STRING" id="489703.SAMN04488038_104230"/>
<evidence type="ECO:0000313" key="10">
    <source>
        <dbReference type="EMBL" id="SEQ19044.1"/>
    </source>
</evidence>
<evidence type="ECO:0000313" key="11">
    <source>
        <dbReference type="Proteomes" id="UP000199233"/>
    </source>
</evidence>
<dbReference type="PANTHER" id="PTHR30435:SF18">
    <property type="entry name" value="FLAGELLAR BASAL-BODY ROD PROTEIN FLGF"/>
    <property type="match status" value="1"/>
</dbReference>
<dbReference type="InterPro" id="IPR053967">
    <property type="entry name" value="LlgE_F_G-like_D1"/>
</dbReference>
<dbReference type="InterPro" id="IPR001444">
    <property type="entry name" value="Flag_bb_rod_N"/>
</dbReference>
<proteinExistence type="inferred from homology"/>
<dbReference type="EMBL" id="FOFS01000004">
    <property type="protein sequence ID" value="SEQ19044.1"/>
    <property type="molecule type" value="Genomic_DNA"/>
</dbReference>
<dbReference type="InterPro" id="IPR037925">
    <property type="entry name" value="FlgE/F/G-like"/>
</dbReference>
<evidence type="ECO:0000256" key="1">
    <source>
        <dbReference type="ARBA" id="ARBA00004117"/>
    </source>
</evidence>
<name>A0A1H9E031_9GAMM</name>
<dbReference type="NCBIfam" id="TIGR03506">
    <property type="entry name" value="FlgEFG_subfam"/>
    <property type="match status" value="1"/>
</dbReference>
<evidence type="ECO:0000259" key="8">
    <source>
        <dbReference type="Pfam" id="PF06429"/>
    </source>
</evidence>
<keyword evidence="11" id="KW-1185">Reference proteome</keyword>
<evidence type="ECO:0000256" key="6">
    <source>
        <dbReference type="RuleBase" id="RU362116"/>
    </source>
</evidence>
<comment type="subunit">
    <text evidence="4 6">The basal body constitutes a major portion of the flagellar organelle and consists of five rings (E,L,P,S, and M) mounted on a central rod. The rod consists of about 26 subunits of FlgG in the distal portion, and FlgB, FlgC and FlgF are thought to build up the proximal portion of the rod with about 6 subunits each.</text>
</comment>
<dbReference type="InterPro" id="IPR020013">
    <property type="entry name" value="Flagellar_FlgE/F/G"/>
</dbReference>
<dbReference type="Proteomes" id="UP000199233">
    <property type="component" value="Unassembled WGS sequence"/>
</dbReference>
<evidence type="ECO:0000259" key="7">
    <source>
        <dbReference type="Pfam" id="PF00460"/>
    </source>
</evidence>
<evidence type="ECO:0000259" key="9">
    <source>
        <dbReference type="Pfam" id="PF22692"/>
    </source>
</evidence>
<keyword evidence="10" id="KW-0966">Cell projection</keyword>
<keyword evidence="3 6" id="KW-0975">Bacterial flagellum</keyword>
<dbReference type="NCBIfam" id="NF009280">
    <property type="entry name" value="PRK12640.1"/>
    <property type="match status" value="1"/>
</dbReference>
<dbReference type="GO" id="GO:0071978">
    <property type="term" value="P:bacterial-type flagellum-dependent swarming motility"/>
    <property type="evidence" value="ECO:0007669"/>
    <property type="project" value="TreeGrafter"/>
</dbReference>
<dbReference type="SUPFAM" id="SSF117143">
    <property type="entry name" value="Flagellar hook protein flgE"/>
    <property type="match status" value="1"/>
</dbReference>
<dbReference type="RefSeq" id="WP_093283719.1">
    <property type="nucleotide sequence ID" value="NZ_FOFS01000004.1"/>
</dbReference>
<organism evidence="10 11">
    <name type="scientific">Solimonas aquatica</name>
    <dbReference type="NCBI Taxonomy" id="489703"/>
    <lineage>
        <taxon>Bacteria</taxon>
        <taxon>Pseudomonadati</taxon>
        <taxon>Pseudomonadota</taxon>
        <taxon>Gammaproteobacteria</taxon>
        <taxon>Nevskiales</taxon>
        <taxon>Nevskiaceae</taxon>
        <taxon>Solimonas</taxon>
    </lineage>
</organism>
<dbReference type="Pfam" id="PF06429">
    <property type="entry name" value="Flg_bbr_C"/>
    <property type="match status" value="1"/>
</dbReference>
<dbReference type="Pfam" id="PF22692">
    <property type="entry name" value="LlgE_F_G_D1"/>
    <property type="match status" value="1"/>
</dbReference>
<evidence type="ECO:0000256" key="3">
    <source>
        <dbReference type="ARBA" id="ARBA00023143"/>
    </source>
</evidence>
<accession>A0A1H9E031</accession>
<sequence length="247" mass="25146">MDRALYVAASGAAETLRQQAVNSNNIANAGTTGFRAQLLSSQAKAIQGPGLPTRVNAIGADLGWDSSGGAMQTTGRDLDVALRQDAWLAVQGADGSEAYTKAGDLQIDATGQLRTAGGLAVLGDGGPITVPPASTLKIGGDGTITVQPQGQSAATLSAIGRLKVVTAKPEQLQRGTDGLMHAKNGVTLDPASGQFLASGTLESSNVNLPEAMVQMISLSRQFEAQTKLMKATEDNASAASTITRLGS</sequence>
<reference evidence="11" key="1">
    <citation type="submission" date="2016-10" db="EMBL/GenBank/DDBJ databases">
        <authorList>
            <person name="Varghese N."/>
            <person name="Submissions S."/>
        </authorList>
    </citation>
    <scope>NUCLEOTIDE SEQUENCE [LARGE SCALE GENOMIC DNA]</scope>
    <source>
        <strain evidence="11">DSM 25927</strain>
    </source>
</reference>
<protein>
    <recommendedName>
        <fullName evidence="5 6">Flagellar basal-body rod protein FlgF</fullName>
    </recommendedName>
</protein>
<keyword evidence="10" id="KW-0282">Flagellum</keyword>
<comment type="subcellular location">
    <subcellularLocation>
        <location evidence="1 6">Bacterial flagellum basal body</location>
    </subcellularLocation>
</comment>
<dbReference type="GO" id="GO:0030694">
    <property type="term" value="C:bacterial-type flagellum basal body, rod"/>
    <property type="evidence" value="ECO:0007669"/>
    <property type="project" value="UniProtKB-UniRule"/>
</dbReference>
<comment type="similarity">
    <text evidence="2 6">Belongs to the flagella basal body rod proteins family.</text>
</comment>
<evidence type="ECO:0000256" key="2">
    <source>
        <dbReference type="ARBA" id="ARBA00009677"/>
    </source>
</evidence>
<evidence type="ECO:0000256" key="4">
    <source>
        <dbReference type="ARBA" id="ARBA00038560"/>
    </source>
</evidence>
<dbReference type="Pfam" id="PF00460">
    <property type="entry name" value="Flg_bb_rod"/>
    <property type="match status" value="1"/>
</dbReference>
<keyword evidence="10" id="KW-0969">Cilium</keyword>
<dbReference type="PANTHER" id="PTHR30435">
    <property type="entry name" value="FLAGELLAR PROTEIN"/>
    <property type="match status" value="1"/>
</dbReference>
<gene>
    <name evidence="10" type="ORF">SAMN04488038_104230</name>
</gene>
<dbReference type="OrthoDB" id="9804559at2"/>
<dbReference type="AlphaFoldDB" id="A0A1H9E031"/>
<feature type="domain" description="Flagellar basal body rod protein N-terminal" evidence="7">
    <location>
        <begin position="5"/>
        <end position="35"/>
    </location>
</feature>
<evidence type="ECO:0000256" key="5">
    <source>
        <dbReference type="ARBA" id="ARBA00040228"/>
    </source>
</evidence>
<dbReference type="InterPro" id="IPR010930">
    <property type="entry name" value="Flg_bb/hook_C_dom"/>
</dbReference>
<feature type="domain" description="Flagellar basal-body/hook protein C-terminal" evidence="8">
    <location>
        <begin position="198"/>
        <end position="241"/>
    </location>
</feature>
<feature type="domain" description="Flagellar hook protein FlgE/F/G-like D1" evidence="9">
    <location>
        <begin position="85"/>
        <end position="146"/>
    </location>
</feature>